<feature type="compositionally biased region" description="Low complexity" evidence="7">
    <location>
        <begin position="563"/>
        <end position="580"/>
    </location>
</feature>
<gene>
    <name evidence="10" type="ORF">PAPOLLO_LOCUS24985</name>
</gene>
<evidence type="ECO:0000256" key="4">
    <source>
        <dbReference type="ARBA" id="ARBA00022989"/>
    </source>
</evidence>
<feature type="domain" description="Ima1 N-terminal" evidence="9">
    <location>
        <begin position="38"/>
        <end position="150"/>
    </location>
</feature>
<dbReference type="PANTHER" id="PTHR28646:SF1">
    <property type="entry name" value="TRANSMEMBRANE PROTEIN 201"/>
    <property type="match status" value="1"/>
</dbReference>
<dbReference type="GO" id="GO:0051015">
    <property type="term" value="F:actin filament binding"/>
    <property type="evidence" value="ECO:0007669"/>
    <property type="project" value="TreeGrafter"/>
</dbReference>
<dbReference type="InterPro" id="IPR018617">
    <property type="entry name" value="Ima1_N"/>
</dbReference>
<dbReference type="GO" id="GO:0005637">
    <property type="term" value="C:nuclear inner membrane"/>
    <property type="evidence" value="ECO:0007669"/>
    <property type="project" value="UniProtKB-SubCell"/>
</dbReference>
<evidence type="ECO:0000256" key="2">
    <source>
        <dbReference type="ARBA" id="ARBA00007600"/>
    </source>
</evidence>
<reference evidence="10" key="1">
    <citation type="submission" date="2021-04" db="EMBL/GenBank/DDBJ databases">
        <authorList>
            <person name="Tunstrom K."/>
        </authorList>
    </citation>
    <scope>NUCLEOTIDE SEQUENCE</scope>
</reference>
<comment type="similarity">
    <text evidence="2">Belongs to the TMEM201 family.</text>
</comment>
<feature type="transmembrane region" description="Helical" evidence="8">
    <location>
        <begin position="6"/>
        <end position="27"/>
    </location>
</feature>
<evidence type="ECO:0000256" key="3">
    <source>
        <dbReference type="ARBA" id="ARBA00022692"/>
    </source>
</evidence>
<evidence type="ECO:0000256" key="6">
    <source>
        <dbReference type="ARBA" id="ARBA00023242"/>
    </source>
</evidence>
<evidence type="ECO:0000256" key="1">
    <source>
        <dbReference type="ARBA" id="ARBA00004473"/>
    </source>
</evidence>
<feature type="region of interest" description="Disordered" evidence="7">
    <location>
        <begin position="563"/>
        <end position="598"/>
    </location>
</feature>
<sequence>MKFHYKIELALISITAILCTVLLLKLLHNLRSALPWRVNCWFCNCNVWVKFPVRNCWICPKCDQYNGFTKDGDYNRVLNVTNEQTCKIPKVFQKSSPKNGLCKMCNINQQLKVSQLANFVPMNEKKFDEEIESYRLQLEKAYKLCSPCKKVLQTKLHKEKETFLSSKLLETRTPEKKQQQKQQEKHSQILRKLINGSSTLIAGILFILVAFEFLSNIEKHKNLLNTVYNIRDILLGLFERIITIVKMKTILTFPSLENNFYDMHNIGNMDMFKNFNTRHLNSVNDLTQKALGGFVCFIQIVGHVWNINKLKYSIVIDLLWSVFVATSIAHNSVALEPILMTSVKLSSILGLMLIYRNMQTKTIRTTLKIQSTPKKVKNLANGTMNSLNDDEDNLSLDTDDDVSLSKFGLHHFTDSSNETLSPLSNSLNNGRSFTPRTESVWGKPKLNSTFCVNSVIAKSPSSVSETVFRKPSFNKYQNLVKSDSDSELDESISTLCISPKKRNVKKNPLFGMRKFNATPSFVAPTPLTRTRPLISPSKLGHSTSWVAGGYWGSEGERQIFSINGSRSSSQSSGFESQTSSMNQRNLFSQPSSREDSICGEPDRNSLLLDRFQNCSTSNYCFQNPSSFTPISSPVFPQMQFNSHVQIPQPRFAQQSFVSQNVFAQQQPFTPNSMFKTPGGSGLIKLPQDNSFTSC</sequence>
<dbReference type="EMBL" id="CAJQZP010001492">
    <property type="protein sequence ID" value="CAG5051210.1"/>
    <property type="molecule type" value="Genomic_DNA"/>
</dbReference>
<evidence type="ECO:0000313" key="10">
    <source>
        <dbReference type="EMBL" id="CAG5051210.1"/>
    </source>
</evidence>
<accession>A0A8S3Y2M3</accession>
<keyword evidence="4 8" id="KW-1133">Transmembrane helix</keyword>
<keyword evidence="3 8" id="KW-0812">Transmembrane</keyword>
<evidence type="ECO:0000313" key="11">
    <source>
        <dbReference type="Proteomes" id="UP000691718"/>
    </source>
</evidence>
<feature type="compositionally biased region" description="Polar residues" evidence="7">
    <location>
        <begin position="581"/>
        <end position="591"/>
    </location>
</feature>
<dbReference type="OrthoDB" id="5966927at2759"/>
<evidence type="ECO:0000256" key="5">
    <source>
        <dbReference type="ARBA" id="ARBA00023136"/>
    </source>
</evidence>
<evidence type="ECO:0000259" key="9">
    <source>
        <dbReference type="Pfam" id="PF09779"/>
    </source>
</evidence>
<comment type="subcellular location">
    <subcellularLocation>
        <location evidence="1">Nucleus inner membrane</location>
        <topology evidence="1">Multi-pass membrane protein</topology>
    </subcellularLocation>
</comment>
<feature type="transmembrane region" description="Helical" evidence="8">
    <location>
        <begin position="193"/>
        <end position="214"/>
    </location>
</feature>
<comment type="caution">
    <text evidence="10">The sequence shown here is derived from an EMBL/GenBank/DDBJ whole genome shotgun (WGS) entry which is preliminary data.</text>
</comment>
<dbReference type="Pfam" id="PF09779">
    <property type="entry name" value="Ima1_N"/>
    <property type="match status" value="1"/>
</dbReference>
<evidence type="ECO:0000256" key="7">
    <source>
        <dbReference type="SAM" id="MobiDB-lite"/>
    </source>
</evidence>
<dbReference type="AlphaFoldDB" id="A0A8S3Y2M3"/>
<dbReference type="InterPro" id="IPR040041">
    <property type="entry name" value="TMEM201"/>
</dbReference>
<evidence type="ECO:0000256" key="8">
    <source>
        <dbReference type="SAM" id="Phobius"/>
    </source>
</evidence>
<protein>
    <submittedName>
        <fullName evidence="10">(apollo) hypothetical protein</fullName>
    </submittedName>
</protein>
<proteinExistence type="inferred from homology"/>
<dbReference type="GO" id="GO:0030473">
    <property type="term" value="P:nuclear migration along microtubule"/>
    <property type="evidence" value="ECO:0007669"/>
    <property type="project" value="TreeGrafter"/>
</dbReference>
<keyword evidence="6" id="KW-0539">Nucleus</keyword>
<keyword evidence="11" id="KW-1185">Reference proteome</keyword>
<dbReference type="PANTHER" id="PTHR28646">
    <property type="entry name" value="TRANSMEMBRANE PROTEIN 201"/>
    <property type="match status" value="1"/>
</dbReference>
<keyword evidence="5 8" id="KW-0472">Membrane</keyword>
<dbReference type="GO" id="GO:0005521">
    <property type="term" value="F:lamin binding"/>
    <property type="evidence" value="ECO:0007669"/>
    <property type="project" value="TreeGrafter"/>
</dbReference>
<organism evidence="10 11">
    <name type="scientific">Parnassius apollo</name>
    <name type="common">Apollo butterfly</name>
    <name type="synonym">Papilio apollo</name>
    <dbReference type="NCBI Taxonomy" id="110799"/>
    <lineage>
        <taxon>Eukaryota</taxon>
        <taxon>Metazoa</taxon>
        <taxon>Ecdysozoa</taxon>
        <taxon>Arthropoda</taxon>
        <taxon>Hexapoda</taxon>
        <taxon>Insecta</taxon>
        <taxon>Pterygota</taxon>
        <taxon>Neoptera</taxon>
        <taxon>Endopterygota</taxon>
        <taxon>Lepidoptera</taxon>
        <taxon>Glossata</taxon>
        <taxon>Ditrysia</taxon>
        <taxon>Papilionoidea</taxon>
        <taxon>Papilionidae</taxon>
        <taxon>Parnassiinae</taxon>
        <taxon>Parnassini</taxon>
        <taxon>Parnassius</taxon>
        <taxon>Parnassius</taxon>
    </lineage>
</organism>
<dbReference type="Proteomes" id="UP000691718">
    <property type="component" value="Unassembled WGS sequence"/>
</dbReference>
<name>A0A8S3Y2M3_PARAO</name>